<keyword evidence="3" id="KW-1185">Reference proteome</keyword>
<gene>
    <name evidence="2" type="ORF">C7419_103421</name>
</gene>
<keyword evidence="1" id="KW-0472">Membrane</keyword>
<dbReference type="AlphaFoldDB" id="A0A316ESK8"/>
<keyword evidence="1" id="KW-0812">Transmembrane</keyword>
<reference evidence="2 3" key="1">
    <citation type="submission" date="2018-05" db="EMBL/GenBank/DDBJ databases">
        <title>Genomic Encyclopedia of Type Strains, Phase IV (KMG-V): Genome sequencing to study the core and pangenomes of soil and plant-associated prokaryotes.</title>
        <authorList>
            <person name="Whitman W."/>
        </authorList>
    </citation>
    <scope>NUCLEOTIDE SEQUENCE [LARGE SCALE GENOMIC DNA]</scope>
    <source>
        <strain evidence="2 3">SLV-132</strain>
    </source>
</reference>
<keyword evidence="1" id="KW-1133">Transmembrane helix</keyword>
<comment type="caution">
    <text evidence="2">The sequence shown here is derived from an EMBL/GenBank/DDBJ whole genome shotgun (WGS) entry which is preliminary data.</text>
</comment>
<evidence type="ECO:0000313" key="2">
    <source>
        <dbReference type="EMBL" id="PWK34102.1"/>
    </source>
</evidence>
<evidence type="ECO:0000256" key="1">
    <source>
        <dbReference type="SAM" id="Phobius"/>
    </source>
</evidence>
<dbReference type="RefSeq" id="WP_109584156.1">
    <property type="nucleotide sequence ID" value="NZ_QGGT01000003.1"/>
</dbReference>
<evidence type="ECO:0008006" key="4">
    <source>
        <dbReference type="Google" id="ProtNLM"/>
    </source>
</evidence>
<accession>A0A316ESK8</accession>
<dbReference type="OrthoDB" id="8966444at2"/>
<proteinExistence type="predicted"/>
<dbReference type="Proteomes" id="UP000245754">
    <property type="component" value="Unassembled WGS sequence"/>
</dbReference>
<evidence type="ECO:0000313" key="3">
    <source>
        <dbReference type="Proteomes" id="UP000245754"/>
    </source>
</evidence>
<protein>
    <recommendedName>
        <fullName evidence="4">Transmembrane protein</fullName>
    </recommendedName>
</protein>
<name>A0A316ESK8_9BURK</name>
<organism evidence="2 3">
    <name type="scientific">Cupriavidus plantarum</name>
    <dbReference type="NCBI Taxonomy" id="942865"/>
    <lineage>
        <taxon>Bacteria</taxon>
        <taxon>Pseudomonadati</taxon>
        <taxon>Pseudomonadota</taxon>
        <taxon>Betaproteobacteria</taxon>
        <taxon>Burkholderiales</taxon>
        <taxon>Burkholderiaceae</taxon>
        <taxon>Cupriavidus</taxon>
    </lineage>
</organism>
<dbReference type="EMBL" id="QGGT01000003">
    <property type="protein sequence ID" value="PWK34102.1"/>
    <property type="molecule type" value="Genomic_DNA"/>
</dbReference>
<feature type="transmembrane region" description="Helical" evidence="1">
    <location>
        <begin position="65"/>
        <end position="85"/>
    </location>
</feature>
<sequence>MYRIGLWFIGAACGLAALGVFFSEPSGRMPERINLIRVALDLEVQMIRLSEAPTRYLVNVPAYDWLLGCLALALIGAVMMAAARWRRHAHS</sequence>